<dbReference type="PANTHER" id="PTHR38342">
    <property type="entry name" value="SLR5037 PROTEIN"/>
    <property type="match status" value="1"/>
</dbReference>
<protein>
    <submittedName>
        <fullName evidence="2">Uncharacterized protein (DUF302 family)</fullName>
    </submittedName>
</protein>
<feature type="domain" description="DUF302" evidence="1">
    <location>
        <begin position="36"/>
        <end position="103"/>
    </location>
</feature>
<dbReference type="AlphaFoldDB" id="A0A3D9LA68"/>
<dbReference type="InterPro" id="IPR035923">
    <property type="entry name" value="TT1751-like_sf"/>
</dbReference>
<reference evidence="2 3" key="1">
    <citation type="submission" date="2018-07" db="EMBL/GenBank/DDBJ databases">
        <title>Sequencing the genomes of 1000 actinobacteria strains.</title>
        <authorList>
            <person name="Klenk H.-P."/>
        </authorList>
    </citation>
    <scope>NUCLEOTIDE SEQUENCE [LARGE SCALE GENOMIC DNA]</scope>
    <source>
        <strain evidence="2 3">DSM 14442</strain>
    </source>
</reference>
<dbReference type="InterPro" id="IPR005180">
    <property type="entry name" value="DUF302"/>
</dbReference>
<evidence type="ECO:0000259" key="1">
    <source>
        <dbReference type="Pfam" id="PF03625"/>
    </source>
</evidence>
<name>A0A3D9LA68_9MICC</name>
<comment type="caution">
    <text evidence="2">The sequence shown here is derived from an EMBL/GenBank/DDBJ whole genome shotgun (WGS) entry which is preliminary data.</text>
</comment>
<dbReference type="PIRSF" id="PIRSF021774">
    <property type="entry name" value="UCP021774"/>
    <property type="match status" value="1"/>
</dbReference>
<dbReference type="PANTHER" id="PTHR38342:SF1">
    <property type="entry name" value="SLR5037 PROTEIN"/>
    <property type="match status" value="1"/>
</dbReference>
<dbReference type="SUPFAM" id="SSF103247">
    <property type="entry name" value="TT1751-like"/>
    <property type="match status" value="1"/>
</dbReference>
<sequence length="147" mass="15621">MAYTHSITVPLPYEQAVERTRQALAEQGFGVLTEADITATFTAKLGPEAAADLGDYVILGACNPALARRALAAEPQLGALLPCNVVVRRGSDDQHTLIEAIDPQTMVRLSDSPQVREVADDADTRLRAALASLGHKGPARPDSDPVH</sequence>
<dbReference type="Gene3D" id="3.30.310.70">
    <property type="entry name" value="TT1751-like domain"/>
    <property type="match status" value="1"/>
</dbReference>
<proteinExistence type="predicted"/>
<dbReference type="InterPro" id="IPR016796">
    <property type="entry name" value="UCP021774"/>
</dbReference>
<dbReference type="Pfam" id="PF03625">
    <property type="entry name" value="DUF302"/>
    <property type="match status" value="1"/>
</dbReference>
<dbReference type="CDD" id="cd14797">
    <property type="entry name" value="DUF302"/>
    <property type="match status" value="1"/>
</dbReference>
<evidence type="ECO:0000313" key="3">
    <source>
        <dbReference type="Proteomes" id="UP000256727"/>
    </source>
</evidence>
<organism evidence="2 3">
    <name type="scientific">Citricoccus muralis</name>
    <dbReference type="NCBI Taxonomy" id="169134"/>
    <lineage>
        <taxon>Bacteria</taxon>
        <taxon>Bacillati</taxon>
        <taxon>Actinomycetota</taxon>
        <taxon>Actinomycetes</taxon>
        <taxon>Micrococcales</taxon>
        <taxon>Micrococcaceae</taxon>
        <taxon>Citricoccus</taxon>
    </lineage>
</organism>
<evidence type="ECO:0000313" key="2">
    <source>
        <dbReference type="EMBL" id="REE03258.1"/>
    </source>
</evidence>
<dbReference type="EMBL" id="QREH01000001">
    <property type="protein sequence ID" value="REE03258.1"/>
    <property type="molecule type" value="Genomic_DNA"/>
</dbReference>
<dbReference type="RefSeq" id="WP_115931402.1">
    <property type="nucleotide sequence ID" value="NZ_QREH01000001.1"/>
</dbReference>
<accession>A0A3D9LA68</accession>
<dbReference type="OrthoDB" id="9791067at2"/>
<gene>
    <name evidence="2" type="ORF">C8E99_1065</name>
</gene>
<keyword evidence="3" id="KW-1185">Reference proteome</keyword>
<dbReference type="Proteomes" id="UP000256727">
    <property type="component" value="Unassembled WGS sequence"/>
</dbReference>